<dbReference type="GeneID" id="36521645"/>
<dbReference type="EMBL" id="KZ559202">
    <property type="protein sequence ID" value="PLB33580.1"/>
    <property type="molecule type" value="Genomic_DNA"/>
</dbReference>
<accession>A0A2I2EYY1</accession>
<dbReference type="AlphaFoldDB" id="A0A2I2EYY1"/>
<keyword evidence="1" id="KW-0732">Signal</keyword>
<dbReference type="Proteomes" id="UP000234585">
    <property type="component" value="Unassembled WGS sequence"/>
</dbReference>
<gene>
    <name evidence="2" type="ORF">BDW47DRAFT_113717</name>
</gene>
<evidence type="ECO:0000256" key="1">
    <source>
        <dbReference type="SAM" id="SignalP"/>
    </source>
</evidence>
<reference evidence="2 3" key="1">
    <citation type="submission" date="2017-12" db="EMBL/GenBank/DDBJ databases">
        <authorList>
            <consortium name="DOE Joint Genome Institute"/>
            <person name="Haridas S."/>
            <person name="Kjaerbolling I."/>
            <person name="Vesth T.C."/>
            <person name="Frisvad J.C."/>
            <person name="Nybo J.L."/>
            <person name="Theobald S."/>
            <person name="Kuo A."/>
            <person name="Bowyer P."/>
            <person name="Matsuda Y."/>
            <person name="Mondo S."/>
            <person name="Lyhne E.K."/>
            <person name="Kogle M.E."/>
            <person name="Clum A."/>
            <person name="Lipzen A."/>
            <person name="Salamov A."/>
            <person name="Ngan C.Y."/>
            <person name="Daum C."/>
            <person name="Chiniquy J."/>
            <person name="Barry K."/>
            <person name="LaButti K."/>
            <person name="Simmons B.A."/>
            <person name="Magnuson J.K."/>
            <person name="Mortensen U.H."/>
            <person name="Larsen T.O."/>
            <person name="Grigoriev I.V."/>
            <person name="Baker S.E."/>
            <person name="Andersen M.R."/>
            <person name="Nordberg H.P."/>
            <person name="Cantor M.N."/>
            <person name="Hua S.X."/>
        </authorList>
    </citation>
    <scope>NUCLEOTIDE SEQUENCE [LARGE SCALE GENOMIC DNA]</scope>
    <source>
        <strain evidence="2 3">CBS 102.13</strain>
    </source>
</reference>
<feature type="signal peptide" evidence="1">
    <location>
        <begin position="1"/>
        <end position="23"/>
    </location>
</feature>
<protein>
    <recommendedName>
        <fullName evidence="4">Secreted protein</fullName>
    </recommendedName>
</protein>
<feature type="chain" id="PRO_5014112825" description="Secreted protein" evidence="1">
    <location>
        <begin position="24"/>
        <end position="111"/>
    </location>
</feature>
<keyword evidence="3" id="KW-1185">Reference proteome</keyword>
<organism evidence="2 3">
    <name type="scientific">Aspergillus candidus</name>
    <dbReference type="NCBI Taxonomy" id="41067"/>
    <lineage>
        <taxon>Eukaryota</taxon>
        <taxon>Fungi</taxon>
        <taxon>Dikarya</taxon>
        <taxon>Ascomycota</taxon>
        <taxon>Pezizomycotina</taxon>
        <taxon>Eurotiomycetes</taxon>
        <taxon>Eurotiomycetidae</taxon>
        <taxon>Eurotiales</taxon>
        <taxon>Aspergillaceae</taxon>
        <taxon>Aspergillus</taxon>
        <taxon>Aspergillus subgen. Circumdati</taxon>
    </lineage>
</organism>
<name>A0A2I2EYY1_ASPCN</name>
<evidence type="ECO:0000313" key="2">
    <source>
        <dbReference type="EMBL" id="PLB33580.1"/>
    </source>
</evidence>
<proteinExistence type="predicted"/>
<evidence type="ECO:0008006" key="4">
    <source>
        <dbReference type="Google" id="ProtNLM"/>
    </source>
</evidence>
<evidence type="ECO:0000313" key="3">
    <source>
        <dbReference type="Proteomes" id="UP000234585"/>
    </source>
</evidence>
<sequence length="111" mass="12815">MLVDRNQFSLLPTLAIPFGLVCCFDTSHGGEETEKLQVDCSWRHAWKLEKRLAGYRTMAIHPQRTPWRHPALTETPSHPPPYIDVLSSICNPPCDRQLPRLNWGIDFHTPR</sequence>
<dbReference type="RefSeq" id="XP_024667592.1">
    <property type="nucleotide sequence ID" value="XM_024814485.1"/>
</dbReference>